<dbReference type="STRING" id="1435051.BMOU_0155"/>
<dbReference type="InterPro" id="IPR016032">
    <property type="entry name" value="Sig_transdc_resp-reg_C-effctor"/>
</dbReference>
<feature type="domain" description="Response regulatory" evidence="5">
    <location>
        <begin position="2"/>
        <end position="118"/>
    </location>
</feature>
<sequence length="223" mass="23997">MKVAIADDDPIVCSSLATILAATGAAEVPWTANSGEIAMSRYAEDAPDVLLIDVQMPGMDGLTASERILRTHPDARILVLTTFADEAYIAKAMEIGTKGYLIKQDVSSVIPAVQAVMAGQVVMGAEVLTKLRLVNGGAQTVVRPNESGRPQGLGRYEVPDRFANLTDREHDVVELVAEGLDNREIAAKLFLSEGTVRNRISDILAKTNISNRTKLAVEWLACH</sequence>
<evidence type="ECO:0000313" key="6">
    <source>
        <dbReference type="EMBL" id="ETY72144.1"/>
    </source>
</evidence>
<dbReference type="Pfam" id="PF00072">
    <property type="entry name" value="Response_reg"/>
    <property type="match status" value="1"/>
</dbReference>
<evidence type="ECO:0000256" key="2">
    <source>
        <dbReference type="ARBA" id="ARBA00023125"/>
    </source>
</evidence>
<organism evidence="6 7">
    <name type="scientific">Bifidobacterium moukalabense DSM 27321</name>
    <dbReference type="NCBI Taxonomy" id="1435051"/>
    <lineage>
        <taxon>Bacteria</taxon>
        <taxon>Bacillati</taxon>
        <taxon>Actinomycetota</taxon>
        <taxon>Actinomycetes</taxon>
        <taxon>Bifidobacteriales</taxon>
        <taxon>Bifidobacteriaceae</taxon>
        <taxon>Bifidobacterium</taxon>
    </lineage>
</organism>
<dbReference type="CDD" id="cd06170">
    <property type="entry name" value="LuxR_C_like"/>
    <property type="match status" value="1"/>
</dbReference>
<dbReference type="SUPFAM" id="SSF52172">
    <property type="entry name" value="CheY-like"/>
    <property type="match status" value="1"/>
</dbReference>
<evidence type="ECO:0000313" key="7">
    <source>
        <dbReference type="Proteomes" id="UP000019155"/>
    </source>
</evidence>
<dbReference type="PANTHER" id="PTHR43214">
    <property type="entry name" value="TWO-COMPONENT RESPONSE REGULATOR"/>
    <property type="match status" value="1"/>
</dbReference>
<dbReference type="GO" id="GO:0003677">
    <property type="term" value="F:DNA binding"/>
    <property type="evidence" value="ECO:0007669"/>
    <property type="project" value="UniProtKB-KW"/>
</dbReference>
<dbReference type="SUPFAM" id="SSF46894">
    <property type="entry name" value="C-terminal effector domain of the bipartite response regulators"/>
    <property type="match status" value="1"/>
</dbReference>
<dbReference type="PRINTS" id="PR00038">
    <property type="entry name" value="HTHLUXR"/>
</dbReference>
<keyword evidence="1 3" id="KW-0597">Phosphoprotein</keyword>
<evidence type="ECO:0000259" key="4">
    <source>
        <dbReference type="PROSITE" id="PS50043"/>
    </source>
</evidence>
<accession>W4NAU7</accession>
<protein>
    <submittedName>
        <fullName evidence="6">LuxR family transcriptional regulator</fullName>
    </submittedName>
</protein>
<dbReference type="InterPro" id="IPR001789">
    <property type="entry name" value="Sig_transdc_resp-reg_receiver"/>
</dbReference>
<evidence type="ECO:0000256" key="3">
    <source>
        <dbReference type="PROSITE-ProRule" id="PRU00169"/>
    </source>
</evidence>
<evidence type="ECO:0000256" key="1">
    <source>
        <dbReference type="ARBA" id="ARBA00022553"/>
    </source>
</evidence>
<keyword evidence="2" id="KW-0238">DNA-binding</keyword>
<feature type="modified residue" description="4-aspartylphosphate" evidence="3">
    <location>
        <position position="53"/>
    </location>
</feature>
<dbReference type="SMART" id="SM00448">
    <property type="entry name" value="REC"/>
    <property type="match status" value="1"/>
</dbReference>
<name>W4NAU7_9BIFI</name>
<dbReference type="GeneID" id="97502630"/>
<dbReference type="InterPro" id="IPR039420">
    <property type="entry name" value="WalR-like"/>
</dbReference>
<dbReference type="AlphaFoldDB" id="W4NAU7"/>
<dbReference type="RefSeq" id="WP_034873813.1">
    <property type="nucleotide sequence ID" value="NZ_AZMV01000001.1"/>
</dbReference>
<dbReference type="OrthoDB" id="9808843at2"/>
<dbReference type="PROSITE" id="PS50110">
    <property type="entry name" value="RESPONSE_REGULATORY"/>
    <property type="match status" value="1"/>
</dbReference>
<dbReference type="eggNOG" id="COG2197">
    <property type="taxonomic scope" value="Bacteria"/>
</dbReference>
<dbReference type="EMBL" id="AZMV01000001">
    <property type="protein sequence ID" value="ETY72144.1"/>
    <property type="molecule type" value="Genomic_DNA"/>
</dbReference>
<dbReference type="GO" id="GO:0000160">
    <property type="term" value="P:phosphorelay signal transduction system"/>
    <property type="evidence" value="ECO:0007669"/>
    <property type="project" value="InterPro"/>
</dbReference>
<dbReference type="Pfam" id="PF00196">
    <property type="entry name" value="GerE"/>
    <property type="match status" value="1"/>
</dbReference>
<dbReference type="Gene3D" id="3.40.50.2300">
    <property type="match status" value="1"/>
</dbReference>
<dbReference type="InterPro" id="IPR011006">
    <property type="entry name" value="CheY-like_superfamily"/>
</dbReference>
<dbReference type="GO" id="GO:0006355">
    <property type="term" value="P:regulation of DNA-templated transcription"/>
    <property type="evidence" value="ECO:0007669"/>
    <property type="project" value="InterPro"/>
</dbReference>
<comment type="caution">
    <text evidence="6">The sequence shown here is derived from an EMBL/GenBank/DDBJ whole genome shotgun (WGS) entry which is preliminary data.</text>
</comment>
<dbReference type="InterPro" id="IPR000792">
    <property type="entry name" value="Tscrpt_reg_LuxR_C"/>
</dbReference>
<dbReference type="PROSITE" id="PS50043">
    <property type="entry name" value="HTH_LUXR_2"/>
    <property type="match status" value="1"/>
</dbReference>
<dbReference type="Proteomes" id="UP000019155">
    <property type="component" value="Unassembled WGS sequence"/>
</dbReference>
<reference evidence="6 7" key="1">
    <citation type="journal article" date="2014" name="Genome Announc.">
        <title>The Genome Sequence of Bifidobacterium moukalabense DSM 27321 Highlights the Close Phylogenetic Relatedness with the Bifidobacterium dentium Taxon.</title>
        <authorList>
            <person name="Lugli G.A."/>
            <person name="Duranti S."/>
            <person name="Milani C."/>
            <person name="Turroni F."/>
            <person name="Viappiani A."/>
            <person name="Mangifesta M."/>
            <person name="van Sinderen D."/>
            <person name="Ventura M."/>
        </authorList>
    </citation>
    <scope>NUCLEOTIDE SEQUENCE [LARGE SCALE GENOMIC DNA]</scope>
    <source>
        <strain evidence="6 7">DSM 27321</strain>
    </source>
</reference>
<gene>
    <name evidence="6" type="ORF">BMOU_0155</name>
</gene>
<dbReference type="SMART" id="SM00421">
    <property type="entry name" value="HTH_LUXR"/>
    <property type="match status" value="1"/>
</dbReference>
<evidence type="ECO:0000259" key="5">
    <source>
        <dbReference type="PROSITE" id="PS50110"/>
    </source>
</evidence>
<dbReference type="InterPro" id="IPR058245">
    <property type="entry name" value="NreC/VraR/RcsB-like_REC"/>
</dbReference>
<keyword evidence="7" id="KW-1185">Reference proteome</keyword>
<dbReference type="PATRIC" id="fig|1435051.3.peg.148"/>
<proteinExistence type="predicted"/>
<feature type="domain" description="HTH luxR-type" evidence="4">
    <location>
        <begin position="158"/>
        <end position="223"/>
    </location>
</feature>
<dbReference type="CDD" id="cd17535">
    <property type="entry name" value="REC_NarL-like"/>
    <property type="match status" value="1"/>
</dbReference>